<reference evidence="2" key="2">
    <citation type="journal article" date="2023" name="IMA Fungus">
        <title>Comparative genomic study of the Penicillium genus elucidates a diverse pangenome and 15 lateral gene transfer events.</title>
        <authorList>
            <person name="Petersen C."/>
            <person name="Sorensen T."/>
            <person name="Nielsen M.R."/>
            <person name="Sondergaard T.E."/>
            <person name="Sorensen J.L."/>
            <person name="Fitzpatrick D.A."/>
            <person name="Frisvad J.C."/>
            <person name="Nielsen K.L."/>
        </authorList>
    </citation>
    <scope>NUCLEOTIDE SEQUENCE</scope>
    <source>
        <strain evidence="2">IBT 30761</strain>
    </source>
</reference>
<evidence type="ECO:0000313" key="2">
    <source>
        <dbReference type="EMBL" id="KAJ5102577.1"/>
    </source>
</evidence>
<organism evidence="2 3">
    <name type="scientific">Penicillium argentinense</name>
    <dbReference type="NCBI Taxonomy" id="1131581"/>
    <lineage>
        <taxon>Eukaryota</taxon>
        <taxon>Fungi</taxon>
        <taxon>Dikarya</taxon>
        <taxon>Ascomycota</taxon>
        <taxon>Pezizomycotina</taxon>
        <taxon>Eurotiomycetes</taxon>
        <taxon>Eurotiomycetidae</taxon>
        <taxon>Eurotiales</taxon>
        <taxon>Aspergillaceae</taxon>
        <taxon>Penicillium</taxon>
    </lineage>
</organism>
<dbReference type="RefSeq" id="XP_056475957.1">
    <property type="nucleotide sequence ID" value="XM_056615600.1"/>
</dbReference>
<dbReference type="AlphaFoldDB" id="A0A9W9FMA6"/>
<sequence>MAAPENPFTNLDVSCKWTGDPISDVDVSVSVDVCCTPGTSLVVLDTRYPANSRVKEFSLAPKQELLQLPQIEDVDSPPTSTVHTPTPSPNVSAAYPHQLTTGESLSNPATTVKTDSLPDADTPPIDSDSESVLVQENLHQDGFLGSSVLPDPFYSDLSLEPRGPAQINAGSLNGTSRKRSAKAASLPDSVTDSERGYGGFKADKSSFGSTSTSTRSVNHSRQHSMIPRPRLRPKSVAVQRPSSVDPSKMGLPRDTVPALNVDFRGLGSNSAPPNSKIKENTIPSHRRRALVRHYLRPPATPSKPGRLAREGDRDSSDDTVTDSADLEKLSTVAFAGSPCDYTGITDGSDTVSSPENKSEAGIDPFVQPNTPHIWADENYATNGSDMPRLVYTDGRFHIFTPHGTKSSTYTVKINLSVPLQDGKPGWWQLFVSGLPRLAPDDNGYLYFQIPEDQGFEFRTIHFKRHKVMQGYLMAQMLTPTKLILHLRTCELNFYGYVRDFNVTQAVQAEIGQEIHNAEQSIRLVKYHAVCSLDMVQQDFWAERCGFWIYIHGGPEGAFLCALPRTGFLPPFYTIHLETSGHEVGVTRLEILASRATLDKFAITWEMKVPLSNHKALTWMPRIRANDLLEMEDELREEYVQQGARNMLEVVRADRIREPGSDVDPVPANPQEKIKDIPVPSEIQRSQWTLRRVIRYFIISTFVIICLRIYVRVLDSLRLENQLPQCEVTKPVDVIFQPELLGEDEDEPSHEQNIDHELEVESEKAGNLKVTVVPQADGNPEERFVPVPTTPLRDQVDYFLGWRGPIERF</sequence>
<feature type="region of interest" description="Disordered" evidence="1">
    <location>
        <begin position="73"/>
        <end position="128"/>
    </location>
</feature>
<dbReference type="EMBL" id="JAPQKI010000004">
    <property type="protein sequence ID" value="KAJ5102577.1"/>
    <property type="molecule type" value="Genomic_DNA"/>
</dbReference>
<keyword evidence="3" id="KW-1185">Reference proteome</keyword>
<dbReference type="GeneID" id="81354579"/>
<evidence type="ECO:0000313" key="3">
    <source>
        <dbReference type="Proteomes" id="UP001149074"/>
    </source>
</evidence>
<protein>
    <submittedName>
        <fullName evidence="2">Uncharacterized protein</fullName>
    </submittedName>
</protein>
<comment type="caution">
    <text evidence="2">The sequence shown here is derived from an EMBL/GenBank/DDBJ whole genome shotgun (WGS) entry which is preliminary data.</text>
</comment>
<feature type="compositionally biased region" description="Low complexity" evidence="1">
    <location>
        <begin position="205"/>
        <end position="216"/>
    </location>
</feature>
<feature type="region of interest" description="Disordered" evidence="1">
    <location>
        <begin position="155"/>
        <end position="324"/>
    </location>
</feature>
<dbReference type="OrthoDB" id="4309132at2759"/>
<feature type="compositionally biased region" description="Basic and acidic residues" evidence="1">
    <location>
        <begin position="307"/>
        <end position="316"/>
    </location>
</feature>
<proteinExistence type="predicted"/>
<dbReference type="Proteomes" id="UP001149074">
    <property type="component" value="Unassembled WGS sequence"/>
</dbReference>
<gene>
    <name evidence="2" type="ORF">N7532_003106</name>
</gene>
<feature type="compositionally biased region" description="Basic residues" evidence="1">
    <location>
        <begin position="284"/>
        <end position="295"/>
    </location>
</feature>
<feature type="compositionally biased region" description="Low complexity" evidence="1">
    <location>
        <begin position="76"/>
        <end position="92"/>
    </location>
</feature>
<accession>A0A9W9FMA6</accession>
<evidence type="ECO:0000256" key="1">
    <source>
        <dbReference type="SAM" id="MobiDB-lite"/>
    </source>
</evidence>
<feature type="compositionally biased region" description="Polar residues" evidence="1">
    <location>
        <begin position="98"/>
        <end position="114"/>
    </location>
</feature>
<name>A0A9W9FMA6_9EURO</name>
<reference evidence="2" key="1">
    <citation type="submission" date="2022-11" db="EMBL/GenBank/DDBJ databases">
        <authorList>
            <person name="Petersen C."/>
        </authorList>
    </citation>
    <scope>NUCLEOTIDE SEQUENCE</scope>
    <source>
        <strain evidence="2">IBT 30761</strain>
    </source>
</reference>
<feature type="region of interest" description="Disordered" evidence="1">
    <location>
        <begin position="347"/>
        <end position="367"/>
    </location>
</feature>